<keyword evidence="4" id="KW-0560">Oxidoreductase</keyword>
<dbReference type="GO" id="GO:0016491">
    <property type="term" value="F:oxidoreductase activity"/>
    <property type="evidence" value="ECO:0007669"/>
    <property type="project" value="UniProtKB-KW"/>
</dbReference>
<sequence length="998" mass="110814">MNDSGDTYDTLHKNGGTRLPSRGAASSASLKPDDVQSHNENHHTKTFPRISKPIELMRNSYDTVIIGSGYGCAVAASRLARCEDASGKRQSVCVLERGAEKWPGEYPSGVPAAAPGNHVSDKVAPTWFPPSTRQDCTGLHDGSTSSTSVAYLADAWNWGAEIFCECKVRNVREAEKRDGYIVYFAWQGHYKGCFAPGFQGDLMWVHAKRCVVLDADVVGITEILRRSKEMGLSITHHAGQGRSGNGDVLACMTRDGIGGPGVASLIGEVSTREDDGAHSSLTITEATVTPAPMGLTTSTTRTALAEGSVDHYIRREKLTIHKKPSGNIDLLGEPRFPPPRISDGGLDSEGKQIRKTWSKINSAKMAKAPGFGFTEVMSGFIRRDANLTLDNRETYELAYRTAQGLCETARLFLHVRTFNTRATVEDPDHSATLTGTFACPVIPGSPFMAQRGDFNLFVSDHKSSCTRNVTYNFDMRGVDGRLLHFHGYKVVDSSVAFAPFRFWRATTTLYVTILEPRQDKEAVSAHGEPWRRGQVLARGIMHIHPTDFLSQLMTMTPTGSGLVKKVYSATSFLTYFSSKSLSLILGSFAPLEYPRAIYNGYINDTPPDASFTIVASDNVKTQMHMWNATNVDLETKNLFMIPGAAVDHRIFALPTIRYNAVNYFTRAGYRVFVPVHRIGQLAVAQDDWTTHDARLDLRACLEYIRNSPEYSGGNAPGNKTYTVAHCMGSVAFAAGLLDGTIPASWILGVTASQVFMHPVWSQPNMFKIHRSPLALDRAYKALLGTWFSCSTARDDTVPQRLLNALLRFWPEPRGELCANAACHRCTLIFGRCWNHRNLNEATHRHIDRFFGGVNMTLLHLLMKQGCEGHVLTNAPRFDRLTAWRNVRRLRGLPFFLFVGRDNAVLTTEATERTYQVLCDAFGSGGDDLDDDAGGHGRFRRRVIPGYGHLDCWIGRNAWKDVYPLVREEVDRVVRGPGYEFREPHDRFRVMVESGELLY</sequence>
<keyword evidence="3" id="KW-0274">FAD</keyword>
<evidence type="ECO:0000313" key="6">
    <source>
        <dbReference type="EMBL" id="ROT40843.1"/>
    </source>
</evidence>
<evidence type="ECO:0000256" key="5">
    <source>
        <dbReference type="SAM" id="MobiDB-lite"/>
    </source>
</evidence>
<dbReference type="InterPro" id="IPR052542">
    <property type="entry name" value="Cholesterol_Oxidase"/>
</dbReference>
<proteinExistence type="predicted"/>
<protein>
    <recommendedName>
        <fullName evidence="8">FAD/NAD(P)-binding domain-containing protein</fullName>
    </recommendedName>
</protein>
<dbReference type="EMBL" id="ML119052">
    <property type="protein sequence ID" value="ROT40843.1"/>
    <property type="molecule type" value="Genomic_DNA"/>
</dbReference>
<dbReference type="RefSeq" id="XP_028468649.1">
    <property type="nucleotide sequence ID" value="XM_028607784.1"/>
</dbReference>
<dbReference type="STRING" id="1314773.A0A3N2Q252"/>
<evidence type="ECO:0000256" key="3">
    <source>
        <dbReference type="ARBA" id="ARBA00022827"/>
    </source>
</evidence>
<evidence type="ECO:0000256" key="4">
    <source>
        <dbReference type="ARBA" id="ARBA00023002"/>
    </source>
</evidence>
<evidence type="ECO:0000256" key="1">
    <source>
        <dbReference type="ARBA" id="ARBA00001974"/>
    </source>
</evidence>
<dbReference type="SUPFAM" id="SSF53474">
    <property type="entry name" value="alpha/beta-Hydrolases"/>
    <property type="match status" value="1"/>
</dbReference>
<comment type="cofactor">
    <cofactor evidence="1">
        <name>FAD</name>
        <dbReference type="ChEBI" id="CHEBI:57692"/>
    </cofactor>
</comment>
<dbReference type="Gene3D" id="3.40.50.1820">
    <property type="entry name" value="alpha/beta hydrolase"/>
    <property type="match status" value="1"/>
</dbReference>
<name>A0A3N2Q252_SODAK</name>
<feature type="compositionally biased region" description="Basic and acidic residues" evidence="5">
    <location>
        <begin position="31"/>
        <end position="43"/>
    </location>
</feature>
<evidence type="ECO:0000313" key="7">
    <source>
        <dbReference type="Proteomes" id="UP000272025"/>
    </source>
</evidence>
<dbReference type="PANTHER" id="PTHR47470">
    <property type="entry name" value="CHOLESTEROL OXIDASE"/>
    <property type="match status" value="1"/>
</dbReference>
<gene>
    <name evidence="6" type="ORF">SODALDRAFT_271623</name>
</gene>
<evidence type="ECO:0000256" key="2">
    <source>
        <dbReference type="ARBA" id="ARBA00022630"/>
    </source>
</evidence>
<keyword evidence="7" id="KW-1185">Reference proteome</keyword>
<dbReference type="GeneID" id="39576262"/>
<feature type="region of interest" description="Disordered" evidence="5">
    <location>
        <begin position="324"/>
        <end position="349"/>
    </location>
</feature>
<dbReference type="InterPro" id="IPR036188">
    <property type="entry name" value="FAD/NAD-bd_sf"/>
</dbReference>
<dbReference type="AlphaFoldDB" id="A0A3N2Q252"/>
<dbReference type="OrthoDB" id="9974421at2759"/>
<dbReference type="Proteomes" id="UP000272025">
    <property type="component" value="Unassembled WGS sequence"/>
</dbReference>
<dbReference type="Gene3D" id="3.50.50.60">
    <property type="entry name" value="FAD/NAD(P)-binding domain"/>
    <property type="match status" value="1"/>
</dbReference>
<dbReference type="PANTHER" id="PTHR47470:SF1">
    <property type="entry name" value="FAD-DEPENDENT OXIDOREDUCTASE 2 FAD BINDING DOMAIN-CONTAINING PROTEIN"/>
    <property type="match status" value="1"/>
</dbReference>
<keyword evidence="2" id="KW-0285">Flavoprotein</keyword>
<dbReference type="InterPro" id="IPR029058">
    <property type="entry name" value="AB_hydrolase_fold"/>
</dbReference>
<reference evidence="6 7" key="1">
    <citation type="journal article" date="2018" name="Mol. Ecol.">
        <title>The obligate alkalophilic soda-lake fungus Sodiomyces alkalinus has shifted to a protein diet.</title>
        <authorList>
            <person name="Grum-Grzhimaylo A.A."/>
            <person name="Falkoski D.L."/>
            <person name="van den Heuvel J."/>
            <person name="Valero-Jimenez C.A."/>
            <person name="Min B."/>
            <person name="Choi I.G."/>
            <person name="Lipzen A."/>
            <person name="Daum C.G."/>
            <person name="Aanen D.K."/>
            <person name="Tsang A."/>
            <person name="Henrissat B."/>
            <person name="Bilanenko E.N."/>
            <person name="de Vries R.P."/>
            <person name="van Kan J.A.L."/>
            <person name="Grigoriev I.V."/>
            <person name="Debets A.J.M."/>
        </authorList>
    </citation>
    <scope>NUCLEOTIDE SEQUENCE [LARGE SCALE GENOMIC DNA]</scope>
    <source>
        <strain evidence="6 7">F11</strain>
    </source>
</reference>
<evidence type="ECO:0008006" key="8">
    <source>
        <dbReference type="Google" id="ProtNLM"/>
    </source>
</evidence>
<accession>A0A3N2Q252</accession>
<dbReference type="SUPFAM" id="SSF51905">
    <property type="entry name" value="FAD/NAD(P)-binding domain"/>
    <property type="match status" value="1"/>
</dbReference>
<organism evidence="6 7">
    <name type="scientific">Sodiomyces alkalinus (strain CBS 110278 / VKM F-3762 / F11)</name>
    <name type="common">Alkaliphilic filamentous fungus</name>
    <dbReference type="NCBI Taxonomy" id="1314773"/>
    <lineage>
        <taxon>Eukaryota</taxon>
        <taxon>Fungi</taxon>
        <taxon>Dikarya</taxon>
        <taxon>Ascomycota</taxon>
        <taxon>Pezizomycotina</taxon>
        <taxon>Sordariomycetes</taxon>
        <taxon>Hypocreomycetidae</taxon>
        <taxon>Glomerellales</taxon>
        <taxon>Plectosphaerellaceae</taxon>
        <taxon>Sodiomyces</taxon>
    </lineage>
</organism>
<feature type="region of interest" description="Disordered" evidence="5">
    <location>
        <begin position="1"/>
        <end position="48"/>
    </location>
</feature>